<keyword evidence="4" id="KW-0479">Metal-binding</keyword>
<dbReference type="InterPro" id="IPR017861">
    <property type="entry name" value="KAE1/TsaD"/>
</dbReference>
<accession>A0A2A6CZ26</accession>
<dbReference type="GO" id="GO:0008033">
    <property type="term" value="P:tRNA processing"/>
    <property type="evidence" value="ECO:0007669"/>
    <property type="project" value="UniProtKB-KW"/>
</dbReference>
<dbReference type="GO" id="GO:0036503">
    <property type="term" value="P:ERAD pathway"/>
    <property type="evidence" value="ECO:0000318"/>
    <property type="project" value="GO_Central"/>
</dbReference>
<dbReference type="Proteomes" id="UP000005239">
    <property type="component" value="Unassembled WGS sequence"/>
</dbReference>
<evidence type="ECO:0000313" key="11">
    <source>
        <dbReference type="Proteomes" id="UP000005239"/>
    </source>
</evidence>
<evidence type="ECO:0000256" key="8">
    <source>
        <dbReference type="ARBA" id="ARBA00048117"/>
    </source>
</evidence>
<dbReference type="InterPro" id="IPR038765">
    <property type="entry name" value="Papain-like_cys_pep_sf"/>
</dbReference>
<comment type="catalytic activity">
    <reaction evidence="8">
        <text>L-threonylcarbamoyladenylate + adenosine(37) in tRNA = N(6)-L-threonylcarbamoyladenosine(37) in tRNA + AMP + H(+)</text>
        <dbReference type="Rhea" id="RHEA:37059"/>
        <dbReference type="Rhea" id="RHEA-COMP:10162"/>
        <dbReference type="Rhea" id="RHEA-COMP:10163"/>
        <dbReference type="ChEBI" id="CHEBI:15378"/>
        <dbReference type="ChEBI" id="CHEBI:73682"/>
        <dbReference type="ChEBI" id="CHEBI:74411"/>
        <dbReference type="ChEBI" id="CHEBI:74418"/>
        <dbReference type="ChEBI" id="CHEBI:456215"/>
        <dbReference type="EC" id="2.3.1.234"/>
    </reaction>
</comment>
<dbReference type="PRINTS" id="PR00789">
    <property type="entry name" value="OSIALOPTASE"/>
</dbReference>
<feature type="compositionally biased region" description="Basic and acidic residues" evidence="9">
    <location>
        <begin position="637"/>
        <end position="662"/>
    </location>
</feature>
<dbReference type="PROSITE" id="PS00973">
    <property type="entry name" value="USP_2"/>
    <property type="match status" value="1"/>
</dbReference>
<dbReference type="PROSITE" id="PS00972">
    <property type="entry name" value="USP_1"/>
    <property type="match status" value="1"/>
</dbReference>
<dbReference type="InterPro" id="IPR002893">
    <property type="entry name" value="Znf_MYND"/>
</dbReference>
<dbReference type="EnsemblMetazoa" id="PPA18519.1">
    <property type="protein sequence ID" value="PPA18519.1"/>
    <property type="gene ID" value="WBGene00108073"/>
</dbReference>
<feature type="compositionally biased region" description="Polar residues" evidence="9">
    <location>
        <begin position="608"/>
        <end position="634"/>
    </location>
</feature>
<feature type="region of interest" description="Disordered" evidence="9">
    <location>
        <begin position="1178"/>
        <end position="1246"/>
    </location>
</feature>
<keyword evidence="11" id="KW-1185">Reference proteome</keyword>
<feature type="compositionally biased region" description="Low complexity" evidence="9">
    <location>
        <begin position="556"/>
        <end position="578"/>
    </location>
</feature>
<sequence>MLRHHLNGILLKNVIELVVRLNPYLEYVFVLNDGMSAEDSDSLPPNRTVLHLQQVAEMIEHVIMLRRYPSCVTSIRCLHDVLGIETSCDDTAIAIVSSDRRILASRRVNDRPTHAKLGGIVPSLIAQQHRTLLPSLIEECLHSARLRATDLSAVAVSNRPGLVIALKEGVSAAINLSRIHRIPLIPVHHMRAHAIISSLCYPDLQYPFVALLVSGGHSLVALVRSADQFELIADCVGTSIGECLDKVARELDLDCSVDHPGAALEKAAARAPLGSYLSLEIPGVASSKGASFSFASLKSSLLSQLKRMRDSGEDVDVEKFAAAAQHHTARHLCSGLHSSLEFLSSEGLIREGTSVVMAGGVASNSYLRACVEKICSLHSLQFLRIPPSLCTDNGEMIAWTGVKMIEERSEWIIPWESVPSSLYVHARQEIGRNRTEEVPRKARNVISVRLIDTRRQQSTESSLQGRISIKSSNIACNEERHGVGVLEGDQWRTAGSYSRYTPSSSMSTSTTGREPYSSSTLTRSPSHHTPVQYHRSLFTTNSAGSERSAPEPTRVTTTTYSSGYSSPMKYSSSSYVTSTLGRDREREKEREREVPSSSSDIDRFGSSANRTSIRNRSTSVTASYRTGPSVTELNRQAVERERRDKERQEYKDWEEREKEREAMAPPAEPLVKDFRKRVAVSSSSGGSTPVKEKTTFTVTASGGLGVNNSNATTPGKYTPSYATSNGLLRSEPYTTGRVSPAPSSTAIPNMPPPSYDSPYAVKPTAKVTPYEERGTVVQSGFTGLRNIGNTCFMNATLQMLINCMELRTYFLDGHHRSDVNSLNPLGFKGRLAEAFSDFMQQMWSCTTRAIEPARIKELVAEKASQFANFAQHDAHEFLSFLLDGLHEDLNRVKTKALTGTVEADGRPDIEVANEAWHNHLLRNDSIFVDLFHGQLKSRLQCPKCDRVSITFDPFLYLPVPFPKQKKSMTVYFWPLDPALKPVKMSIHYSAEGSIADVLQGVADTTGAPAKTLRLVEVVSHRLHKTFYPDEKASLLSSGDVLYVFQLHSPSDCNEEVIELQAIQRQLYPSNLRYVCAQCGSSRSLSACQDCYNVYYCNEECQRTHWDAEHRKDCRTRSNLEMVGQPFIVSLPKSKCTYSHLMRVLEARCRHSVEVFQPPVSAGNGSVCSSAIPFIDEVGSPVPKPRRSSKSPSPPVRNGSSNGLDSAASPSAPSFLPSYSKCDEKTPREKTPKRQTVLPEQRTPTRPDLRMFVVRKVSGQSTFHGEDLVEEMGDLPLTLASGSTLAINWRNVRDGKPHVTVDTRKHLDVDEEKGKKYAAMTGSQGQSGSDPTLQEMLAMFSETERLKPEESWYCSRCKDHVEATKRLELYRLPPVLIIQLKRFVYTASVHTMHRRSKDERRVIYPLESLDLSTFLADGAISALPPVFDLTGVVCHSGSSYFGHYVSMGRLPGFDSAKTEIDWRNFDDSIVTKISPSQVQSDDAYLLFYKQRGYSSRSIFTRHYSFDPAARATPEVNGK</sequence>
<dbReference type="NCBIfam" id="TIGR00329">
    <property type="entry name" value="gcp_kae1"/>
    <property type="match status" value="1"/>
</dbReference>
<dbReference type="PROSITE" id="PS50235">
    <property type="entry name" value="USP_3"/>
    <property type="match status" value="1"/>
</dbReference>
<comment type="catalytic activity">
    <reaction evidence="1">
        <text>Thiol-dependent hydrolysis of ester, thioester, amide, peptide and isopeptide bonds formed by the C-terminal Gly of ubiquitin (a 76-residue protein attached to proteins as an intracellular targeting signal).</text>
        <dbReference type="EC" id="3.4.19.12"/>
    </reaction>
</comment>
<dbReference type="PROSITE" id="PS01360">
    <property type="entry name" value="ZF_MYND_1"/>
    <property type="match status" value="1"/>
</dbReference>
<keyword evidence="2" id="KW-0808">Transferase</keyword>
<proteinExistence type="predicted"/>
<dbReference type="PANTHER" id="PTHR21646:SF74">
    <property type="entry name" value="UBIQUITIN CARBOXYL-TERMINAL HYDROLASE 19"/>
    <property type="match status" value="1"/>
</dbReference>
<evidence type="ECO:0000256" key="7">
    <source>
        <dbReference type="ARBA" id="ARBA00023315"/>
    </source>
</evidence>
<keyword evidence="5" id="KW-0863">Zinc-finger</keyword>
<dbReference type="Gene3D" id="3.30.420.40">
    <property type="match status" value="2"/>
</dbReference>
<dbReference type="PANTHER" id="PTHR21646">
    <property type="entry name" value="UBIQUITIN CARBOXYL-TERMINAL HYDROLASE"/>
    <property type="match status" value="1"/>
</dbReference>
<feature type="compositionally biased region" description="Low complexity" evidence="9">
    <location>
        <begin position="497"/>
        <end position="511"/>
    </location>
</feature>
<keyword evidence="6" id="KW-0862">Zinc</keyword>
<dbReference type="Gene3D" id="3.90.70.10">
    <property type="entry name" value="Cysteine proteinases"/>
    <property type="match status" value="2"/>
</dbReference>
<dbReference type="InterPro" id="IPR001394">
    <property type="entry name" value="Peptidase_C19_UCH"/>
</dbReference>
<feature type="compositionally biased region" description="Low complexity" evidence="9">
    <location>
        <begin position="596"/>
        <end position="607"/>
    </location>
</feature>
<dbReference type="InterPro" id="IPR028889">
    <property type="entry name" value="USP"/>
</dbReference>
<dbReference type="SUPFAM" id="SSF53067">
    <property type="entry name" value="Actin-like ATPase domain"/>
    <property type="match status" value="1"/>
</dbReference>
<feature type="compositionally biased region" description="Low complexity" evidence="9">
    <location>
        <begin position="1205"/>
        <end position="1219"/>
    </location>
</feature>
<dbReference type="PROSITE" id="PS50865">
    <property type="entry name" value="ZF_MYND_2"/>
    <property type="match status" value="1"/>
</dbReference>
<evidence type="ECO:0000256" key="3">
    <source>
        <dbReference type="ARBA" id="ARBA00022694"/>
    </source>
</evidence>
<organism evidence="10 11">
    <name type="scientific">Pristionchus pacificus</name>
    <name type="common">Parasitic nematode worm</name>
    <dbReference type="NCBI Taxonomy" id="54126"/>
    <lineage>
        <taxon>Eukaryota</taxon>
        <taxon>Metazoa</taxon>
        <taxon>Ecdysozoa</taxon>
        <taxon>Nematoda</taxon>
        <taxon>Chromadorea</taxon>
        <taxon>Rhabditida</taxon>
        <taxon>Rhabditina</taxon>
        <taxon>Diplogasteromorpha</taxon>
        <taxon>Diplogasteroidea</taxon>
        <taxon>Neodiplogasteridae</taxon>
        <taxon>Pristionchus</taxon>
    </lineage>
</organism>
<protein>
    <submittedName>
        <fullName evidence="10">N(6)-L-threonylcarbamoyladenine synthase</fullName>
    </submittedName>
</protein>
<name>A0A2A6CZ26_PRIPA</name>
<gene>
    <name evidence="10" type="primary">WBGene00108073</name>
</gene>
<dbReference type="SUPFAM" id="SSF54001">
    <property type="entry name" value="Cysteine proteinases"/>
    <property type="match status" value="1"/>
</dbReference>
<dbReference type="InterPro" id="IPR018200">
    <property type="entry name" value="USP_CS"/>
</dbReference>
<evidence type="ECO:0000256" key="9">
    <source>
        <dbReference type="SAM" id="MobiDB-lite"/>
    </source>
</evidence>
<keyword evidence="7" id="KW-0012">Acyltransferase</keyword>
<feature type="compositionally biased region" description="Polar residues" evidence="9">
    <location>
        <begin position="516"/>
        <end position="529"/>
    </location>
</feature>
<evidence type="ECO:0000256" key="6">
    <source>
        <dbReference type="ARBA" id="ARBA00022833"/>
    </source>
</evidence>
<dbReference type="GO" id="GO:0004843">
    <property type="term" value="F:cysteine-type deubiquitinase activity"/>
    <property type="evidence" value="ECO:0007669"/>
    <property type="project" value="UniProtKB-EC"/>
</dbReference>
<accession>A0A8R1YF00</accession>
<dbReference type="Pfam" id="PF01753">
    <property type="entry name" value="zf-MYND"/>
    <property type="match status" value="1"/>
</dbReference>
<dbReference type="GO" id="GO:0008270">
    <property type="term" value="F:zinc ion binding"/>
    <property type="evidence" value="ECO:0007669"/>
    <property type="project" value="UniProtKB-KW"/>
</dbReference>
<evidence type="ECO:0000256" key="4">
    <source>
        <dbReference type="ARBA" id="ARBA00022723"/>
    </source>
</evidence>
<evidence type="ECO:0000256" key="5">
    <source>
        <dbReference type="ARBA" id="ARBA00022771"/>
    </source>
</evidence>
<dbReference type="GO" id="GO:0061711">
    <property type="term" value="F:tRNA N(6)-L-threonylcarbamoyladenine synthase activity"/>
    <property type="evidence" value="ECO:0007669"/>
    <property type="project" value="UniProtKB-EC"/>
</dbReference>
<feature type="compositionally biased region" description="Basic and acidic residues" evidence="9">
    <location>
        <begin position="581"/>
        <end position="594"/>
    </location>
</feature>
<dbReference type="Pfam" id="PF00814">
    <property type="entry name" value="TsaD"/>
    <property type="match status" value="1"/>
</dbReference>
<feature type="region of interest" description="Disordered" evidence="9">
    <location>
        <begin position="497"/>
        <end position="664"/>
    </location>
</feature>
<dbReference type="InterPro" id="IPR000905">
    <property type="entry name" value="Gcp-like_dom"/>
</dbReference>
<reference evidence="10" key="2">
    <citation type="submission" date="2022-06" db="UniProtKB">
        <authorList>
            <consortium name="EnsemblMetazoa"/>
        </authorList>
    </citation>
    <scope>IDENTIFICATION</scope>
    <source>
        <strain evidence="10">PS312</strain>
    </source>
</reference>
<dbReference type="GO" id="GO:0031647">
    <property type="term" value="P:regulation of protein stability"/>
    <property type="evidence" value="ECO:0000318"/>
    <property type="project" value="GO_Central"/>
</dbReference>
<dbReference type="InterPro" id="IPR050185">
    <property type="entry name" value="Ub_carboxyl-term_hydrolase"/>
</dbReference>
<feature type="region of interest" description="Disordered" evidence="9">
    <location>
        <begin position="736"/>
        <end position="755"/>
    </location>
</feature>
<reference evidence="11" key="1">
    <citation type="journal article" date="2008" name="Nat. Genet.">
        <title>The Pristionchus pacificus genome provides a unique perspective on nematode lifestyle and parasitism.</title>
        <authorList>
            <person name="Dieterich C."/>
            <person name="Clifton S.W."/>
            <person name="Schuster L.N."/>
            <person name="Chinwalla A."/>
            <person name="Delehaunty K."/>
            <person name="Dinkelacker I."/>
            <person name="Fulton L."/>
            <person name="Fulton R."/>
            <person name="Godfrey J."/>
            <person name="Minx P."/>
            <person name="Mitreva M."/>
            <person name="Roeseler W."/>
            <person name="Tian H."/>
            <person name="Witte H."/>
            <person name="Yang S.P."/>
            <person name="Wilson R.K."/>
            <person name="Sommer R.J."/>
        </authorList>
    </citation>
    <scope>NUCLEOTIDE SEQUENCE [LARGE SCALE GENOMIC DNA]</scope>
    <source>
        <strain evidence="11">PS312</strain>
    </source>
</reference>
<evidence type="ECO:0000256" key="2">
    <source>
        <dbReference type="ARBA" id="ARBA00022679"/>
    </source>
</evidence>
<dbReference type="SUPFAM" id="SSF144232">
    <property type="entry name" value="HIT/MYND zinc finger-like"/>
    <property type="match status" value="1"/>
</dbReference>
<dbReference type="Gene3D" id="6.10.140.2220">
    <property type="match status" value="1"/>
</dbReference>
<evidence type="ECO:0000256" key="1">
    <source>
        <dbReference type="ARBA" id="ARBA00000707"/>
    </source>
</evidence>
<feature type="compositionally biased region" description="Polar residues" evidence="9">
    <location>
        <begin position="736"/>
        <end position="747"/>
    </location>
</feature>
<evidence type="ECO:0000313" key="10">
    <source>
        <dbReference type="EnsemblMetazoa" id="PPA18519.1"/>
    </source>
</evidence>
<dbReference type="Pfam" id="PF00443">
    <property type="entry name" value="UCH"/>
    <property type="match status" value="1"/>
</dbReference>
<feature type="compositionally biased region" description="Basic and acidic residues" evidence="9">
    <location>
        <begin position="1220"/>
        <end position="1231"/>
    </location>
</feature>
<keyword evidence="3" id="KW-0819">tRNA processing</keyword>
<dbReference type="GO" id="GO:0016579">
    <property type="term" value="P:protein deubiquitination"/>
    <property type="evidence" value="ECO:0007669"/>
    <property type="project" value="InterPro"/>
</dbReference>
<dbReference type="InterPro" id="IPR043129">
    <property type="entry name" value="ATPase_NBD"/>
</dbReference>